<dbReference type="Proteomes" id="UP001231362">
    <property type="component" value="Unassembled WGS sequence"/>
</dbReference>
<evidence type="ECO:0000256" key="2">
    <source>
        <dbReference type="SAM" id="MobiDB-lite"/>
    </source>
</evidence>
<name>A0ABT9V5R7_9BACL</name>
<keyword evidence="4" id="KW-1185">Reference proteome</keyword>
<feature type="coiled-coil region" evidence="1">
    <location>
        <begin position="87"/>
        <end position="142"/>
    </location>
</feature>
<protein>
    <submittedName>
        <fullName evidence="3">Nuclease with TOPRIM domain</fullName>
    </submittedName>
</protein>
<reference evidence="3 4" key="1">
    <citation type="submission" date="2023-07" db="EMBL/GenBank/DDBJ databases">
        <title>Genomic Encyclopedia of Type Strains, Phase IV (KMG-IV): sequencing the most valuable type-strain genomes for metagenomic binning, comparative biology and taxonomic classification.</title>
        <authorList>
            <person name="Goeker M."/>
        </authorList>
    </citation>
    <scope>NUCLEOTIDE SEQUENCE [LARGE SCALE GENOMIC DNA]</scope>
    <source>
        <strain evidence="3 4">DSM 23948</strain>
    </source>
</reference>
<gene>
    <name evidence="3" type="ORF">J2S07_002611</name>
</gene>
<evidence type="ECO:0000256" key="1">
    <source>
        <dbReference type="SAM" id="Coils"/>
    </source>
</evidence>
<comment type="caution">
    <text evidence="3">The sequence shown here is derived from an EMBL/GenBank/DDBJ whole genome shotgun (WGS) entry which is preliminary data.</text>
</comment>
<evidence type="ECO:0000313" key="4">
    <source>
        <dbReference type="Proteomes" id="UP001231362"/>
    </source>
</evidence>
<dbReference type="EMBL" id="JAUSTU010000011">
    <property type="protein sequence ID" value="MDQ0156292.1"/>
    <property type="molecule type" value="Genomic_DNA"/>
</dbReference>
<feature type="compositionally biased region" description="Acidic residues" evidence="2">
    <location>
        <begin position="219"/>
        <end position="252"/>
    </location>
</feature>
<accession>A0ABT9V5R7</accession>
<keyword evidence="1" id="KW-0175">Coiled coil</keyword>
<feature type="region of interest" description="Disordered" evidence="2">
    <location>
        <begin position="211"/>
        <end position="252"/>
    </location>
</feature>
<proteinExistence type="predicted"/>
<dbReference type="RefSeq" id="WP_307150809.1">
    <property type="nucleotide sequence ID" value="NZ_JAUSTU010000011.1"/>
</dbReference>
<organism evidence="3 4">
    <name type="scientific">Anoxybacillus andreesenii</name>
    <dbReference type="NCBI Taxonomy" id="1325932"/>
    <lineage>
        <taxon>Bacteria</taxon>
        <taxon>Bacillati</taxon>
        <taxon>Bacillota</taxon>
        <taxon>Bacilli</taxon>
        <taxon>Bacillales</taxon>
        <taxon>Anoxybacillaceae</taxon>
        <taxon>Anoxybacillus</taxon>
    </lineage>
</organism>
<evidence type="ECO:0000313" key="3">
    <source>
        <dbReference type="EMBL" id="MDQ0156292.1"/>
    </source>
</evidence>
<sequence length="252" mass="29304">MLRGIFSQHGPKENKSMKMDELEKQILRINALEVHVKKLLVLEKELQASGHQASNKEKWKQSKRGEALDTQIDQILAKKFSECVQIEKQLTEKIQALEAINSHMNRRLEELERENVSLKEVQAKLENTVEELMQKCHDDEDEEAIQQVKNIYIDKFYLDKYEQNNNFAQLGIKTLSGTLNIGATYGIDAIPKEINEQAKNEWSKLKAIMEKERERDVSEGEESTYEEPQENDLESDEEDSAFTDINIEEEDF</sequence>